<proteinExistence type="predicted"/>
<feature type="compositionally biased region" description="Polar residues" evidence="1">
    <location>
        <begin position="10"/>
        <end position="21"/>
    </location>
</feature>
<dbReference type="Gene3D" id="2.30.30.140">
    <property type="match status" value="1"/>
</dbReference>
<organism evidence="3 4">
    <name type="scientific">Symbiodinium necroappetens</name>
    <dbReference type="NCBI Taxonomy" id="1628268"/>
    <lineage>
        <taxon>Eukaryota</taxon>
        <taxon>Sar</taxon>
        <taxon>Alveolata</taxon>
        <taxon>Dinophyceae</taxon>
        <taxon>Suessiales</taxon>
        <taxon>Symbiodiniaceae</taxon>
        <taxon>Symbiodinium</taxon>
    </lineage>
</organism>
<keyword evidence="2" id="KW-0472">Membrane</keyword>
<evidence type="ECO:0008006" key="5">
    <source>
        <dbReference type="Google" id="ProtNLM"/>
    </source>
</evidence>
<name>A0A812TJN3_9DINO</name>
<evidence type="ECO:0000313" key="3">
    <source>
        <dbReference type="EMBL" id="CAE7528447.1"/>
    </source>
</evidence>
<dbReference type="CDD" id="cd04508">
    <property type="entry name" value="Tudor_SF"/>
    <property type="match status" value="1"/>
</dbReference>
<keyword evidence="4" id="KW-1185">Reference proteome</keyword>
<gene>
    <name evidence="3" type="ORF">SNEC2469_LOCUS15154</name>
</gene>
<reference evidence="3" key="1">
    <citation type="submission" date="2021-02" db="EMBL/GenBank/DDBJ databases">
        <authorList>
            <person name="Dougan E. K."/>
            <person name="Rhodes N."/>
            <person name="Thang M."/>
            <person name="Chan C."/>
        </authorList>
    </citation>
    <scope>NUCLEOTIDE SEQUENCE</scope>
</reference>
<evidence type="ECO:0000256" key="1">
    <source>
        <dbReference type="SAM" id="MobiDB-lite"/>
    </source>
</evidence>
<dbReference type="SUPFAM" id="SSF63748">
    <property type="entry name" value="Tudor/PWWP/MBT"/>
    <property type="match status" value="1"/>
</dbReference>
<dbReference type="EMBL" id="CAJNJA010024580">
    <property type="protein sequence ID" value="CAE7528447.1"/>
    <property type="molecule type" value="Genomic_DNA"/>
</dbReference>
<dbReference type="OrthoDB" id="427923at2759"/>
<dbReference type="AlphaFoldDB" id="A0A812TJN3"/>
<sequence length="462" mass="51247">MAEEHDATASVDSGSTHETGQSAATPSAFIVECRRYTDLELARSAYDNFLLSFLKSHTGRIYMKPWWLLVLNFLAQYVVVYLLWQKINGSERDADVVLLDRFGGEGTSLCFEVTAGVGPFNPGRSGLSCSSDEVVLLTNFSMLDLDGDGHWTYDEAERLDAQYASATRRHVDMSSVYERVFTAFQANADGLVLPCEINDTLQAFWRKDGFWYDATLEAVDSGDYALVWYFGDNDTSYVKKSELRKTVGDSFFKCSLPKCIDTDAGAVDTDGSTCVDYETFFGECGERRYDDEDFHLDKLCCLCGGGTTSLTLAGIGHLPVNVSTEQMTKPPQPGRPASGYRSCVQEAETIESQAACVRELTFFPKALYERELAPFVAFCLLPDPDLCGGVEGDKFPIYWNNSTPFSKPVLFQELGIDRLGDINTRETTHVELSATFVVVLASCCQNMKRSRRRVAVVVVAVT</sequence>
<feature type="region of interest" description="Disordered" evidence="1">
    <location>
        <begin position="1"/>
        <end position="21"/>
    </location>
</feature>
<keyword evidence="2" id="KW-0812">Transmembrane</keyword>
<evidence type="ECO:0000256" key="2">
    <source>
        <dbReference type="SAM" id="Phobius"/>
    </source>
</evidence>
<comment type="caution">
    <text evidence="3">The sequence shown here is derived from an EMBL/GenBank/DDBJ whole genome shotgun (WGS) entry which is preliminary data.</text>
</comment>
<feature type="transmembrane region" description="Helical" evidence="2">
    <location>
        <begin position="66"/>
        <end position="84"/>
    </location>
</feature>
<protein>
    <recommendedName>
        <fullName evidence="5">EF-hand domain-containing protein</fullName>
    </recommendedName>
</protein>
<accession>A0A812TJN3</accession>
<keyword evidence="2" id="KW-1133">Transmembrane helix</keyword>
<dbReference type="Proteomes" id="UP000601435">
    <property type="component" value="Unassembled WGS sequence"/>
</dbReference>
<evidence type="ECO:0000313" key="4">
    <source>
        <dbReference type="Proteomes" id="UP000601435"/>
    </source>
</evidence>